<organism evidence="1 2">
    <name type="scientific">Ajellomyces capsulatus (strain H143)</name>
    <name type="common">Darling's disease fungus</name>
    <name type="synonym">Histoplasma capsulatum</name>
    <dbReference type="NCBI Taxonomy" id="544712"/>
    <lineage>
        <taxon>Eukaryota</taxon>
        <taxon>Fungi</taxon>
        <taxon>Dikarya</taxon>
        <taxon>Ascomycota</taxon>
        <taxon>Pezizomycotina</taxon>
        <taxon>Eurotiomycetes</taxon>
        <taxon>Eurotiomycetidae</taxon>
        <taxon>Onygenales</taxon>
        <taxon>Ajellomycetaceae</taxon>
        <taxon>Histoplasma</taxon>
    </lineage>
</organism>
<dbReference type="HOGENOM" id="CLU_1434081_0_0_1"/>
<dbReference type="EMBL" id="GG692423">
    <property type="protein sequence ID" value="EER41560.1"/>
    <property type="molecule type" value="Genomic_DNA"/>
</dbReference>
<name>C6HDC6_AJECH</name>
<evidence type="ECO:0000313" key="2">
    <source>
        <dbReference type="Proteomes" id="UP000002624"/>
    </source>
</evidence>
<proteinExistence type="predicted"/>
<dbReference type="Proteomes" id="UP000002624">
    <property type="component" value="Unassembled WGS sequence"/>
</dbReference>
<evidence type="ECO:0000313" key="1">
    <source>
        <dbReference type="EMBL" id="EER41560.1"/>
    </source>
</evidence>
<protein>
    <submittedName>
        <fullName evidence="1">Uncharacterized protein</fullName>
    </submittedName>
</protein>
<reference evidence="2" key="1">
    <citation type="submission" date="2009-05" db="EMBL/GenBank/DDBJ databases">
        <title>The genome sequence of Ajellomyces capsulatus strain H143.</title>
        <authorList>
            <person name="Champion M."/>
            <person name="Cuomo C.A."/>
            <person name="Ma L.-J."/>
            <person name="Henn M.R."/>
            <person name="Sil A."/>
            <person name="Goldman B."/>
            <person name="Young S.K."/>
            <person name="Kodira C.D."/>
            <person name="Zeng Q."/>
            <person name="Koehrsen M."/>
            <person name="Alvarado L."/>
            <person name="Berlin A.M."/>
            <person name="Borenstein D."/>
            <person name="Chen Z."/>
            <person name="Engels R."/>
            <person name="Freedman E."/>
            <person name="Gellesch M."/>
            <person name="Goldberg J."/>
            <person name="Griggs A."/>
            <person name="Gujja S."/>
            <person name="Heiman D.I."/>
            <person name="Hepburn T.A."/>
            <person name="Howarth C."/>
            <person name="Jen D."/>
            <person name="Larson L."/>
            <person name="Lewis B."/>
            <person name="Mehta T."/>
            <person name="Park D."/>
            <person name="Pearson M."/>
            <person name="Roberts A."/>
            <person name="Saif S."/>
            <person name="Shea T.D."/>
            <person name="Shenoy N."/>
            <person name="Sisk P."/>
            <person name="Stolte C."/>
            <person name="Sykes S."/>
            <person name="Walk T."/>
            <person name="White J."/>
            <person name="Yandava C."/>
            <person name="Klein B."/>
            <person name="McEwen J.G."/>
            <person name="Puccia R."/>
            <person name="Goldman G.H."/>
            <person name="Felipe M.S."/>
            <person name="Nino-Vega G."/>
            <person name="San-Blas G."/>
            <person name="Taylor J.W."/>
            <person name="Mendoza L."/>
            <person name="Galagan J.E."/>
            <person name="Nusbaum C."/>
            <person name="Birren B.W."/>
        </authorList>
    </citation>
    <scope>NUCLEOTIDE SEQUENCE [LARGE SCALE GENOMIC DNA]</scope>
    <source>
        <strain evidence="2">H143</strain>
    </source>
</reference>
<sequence>MPCDEEIGQELASVAYPLPICHCSEFDMGNTRAQNYSARFWVLQLALDHQTSKSPLFLLVHPPHSLRQNPYTSYGPAIAFSKNFVSAEVGFRFSSGSLDASRRTPPVDIHVVITRTYRTEWILGISPQLLPPLVLRVIMEIITLQIGIRMQECRSQDCQLVPLDASLAVPSMSYIFWIAPPVFVVTYLS</sequence>
<accession>C6HDC6</accession>
<dbReference type="VEuPathDB" id="FungiDB:HCDG_04207"/>
<gene>
    <name evidence="1" type="ORF">HCDG_04207</name>
</gene>
<dbReference type="AlphaFoldDB" id="C6HDC6"/>